<dbReference type="GO" id="GO:0005509">
    <property type="term" value="F:calcium ion binding"/>
    <property type="evidence" value="ECO:0007669"/>
    <property type="project" value="InterPro"/>
</dbReference>
<feature type="compositionally biased region" description="Basic and acidic residues" evidence="2">
    <location>
        <begin position="104"/>
        <end position="116"/>
    </location>
</feature>
<protein>
    <submittedName>
        <fullName evidence="4">Transcription factor</fullName>
    </submittedName>
</protein>
<evidence type="ECO:0000259" key="3">
    <source>
        <dbReference type="PROSITE" id="PS50222"/>
    </source>
</evidence>
<dbReference type="Gene3D" id="1.10.238.10">
    <property type="entry name" value="EF-hand"/>
    <property type="match status" value="1"/>
</dbReference>
<accession>A0A9W9Z434</accession>
<evidence type="ECO:0000256" key="2">
    <source>
        <dbReference type="SAM" id="MobiDB-lite"/>
    </source>
</evidence>
<dbReference type="SUPFAM" id="SSF47473">
    <property type="entry name" value="EF-hand"/>
    <property type="match status" value="1"/>
</dbReference>
<feature type="compositionally biased region" description="Basic residues" evidence="2">
    <location>
        <begin position="69"/>
        <end position="91"/>
    </location>
</feature>
<feature type="domain" description="EF-hand" evidence="3">
    <location>
        <begin position="175"/>
        <end position="210"/>
    </location>
</feature>
<proteinExistence type="predicted"/>
<reference evidence="4" key="1">
    <citation type="submission" date="2023-01" db="EMBL/GenBank/DDBJ databases">
        <title>Genome assembly of the deep-sea coral Lophelia pertusa.</title>
        <authorList>
            <person name="Herrera S."/>
            <person name="Cordes E."/>
        </authorList>
    </citation>
    <scope>NUCLEOTIDE SEQUENCE</scope>
    <source>
        <strain evidence="4">USNM1676648</strain>
        <tissue evidence="4">Polyp</tissue>
    </source>
</reference>
<keyword evidence="1" id="KW-0106">Calcium</keyword>
<dbReference type="InterPro" id="IPR018247">
    <property type="entry name" value="EF_Hand_1_Ca_BS"/>
</dbReference>
<keyword evidence="5" id="KW-1185">Reference proteome</keyword>
<dbReference type="InterPro" id="IPR011992">
    <property type="entry name" value="EF-hand-dom_pair"/>
</dbReference>
<dbReference type="SMART" id="SM00054">
    <property type="entry name" value="EFh"/>
    <property type="match status" value="2"/>
</dbReference>
<name>A0A9W9Z434_9CNID</name>
<evidence type="ECO:0000256" key="1">
    <source>
        <dbReference type="ARBA" id="ARBA00022837"/>
    </source>
</evidence>
<evidence type="ECO:0000313" key="5">
    <source>
        <dbReference type="Proteomes" id="UP001163046"/>
    </source>
</evidence>
<gene>
    <name evidence="4" type="primary">CST6_1</name>
    <name evidence="4" type="ORF">OS493_012935</name>
</gene>
<feature type="compositionally biased region" description="Basic and acidic residues" evidence="2">
    <location>
        <begin position="25"/>
        <end position="43"/>
    </location>
</feature>
<sequence>MSEEIESNEATPKRDQTTQDFLTGVKEREELKNKLQEKERECNTLKGSIYDMTKKVEELEKQLAEKNKETKKRRPSSARKPKRPAQKKRDKGTKDAGLLTPDANNKDNNDNPFDDPEKLYQEIARRYPDVPLSAVLIAEKKFVEADLDRNGSIDSDELEKMLDLVAQQGSSLMYTKSDIKDNIFRKIDLDNTNSIDFFECIEILEMVRQNKSTHLPSSLQQNKSAVCAIQ</sequence>
<feature type="domain" description="EF-hand" evidence="3">
    <location>
        <begin position="133"/>
        <end position="168"/>
    </location>
</feature>
<organism evidence="4 5">
    <name type="scientific">Desmophyllum pertusum</name>
    <dbReference type="NCBI Taxonomy" id="174260"/>
    <lineage>
        <taxon>Eukaryota</taxon>
        <taxon>Metazoa</taxon>
        <taxon>Cnidaria</taxon>
        <taxon>Anthozoa</taxon>
        <taxon>Hexacorallia</taxon>
        <taxon>Scleractinia</taxon>
        <taxon>Caryophylliina</taxon>
        <taxon>Caryophylliidae</taxon>
        <taxon>Desmophyllum</taxon>
    </lineage>
</organism>
<dbReference type="InterPro" id="IPR002048">
    <property type="entry name" value="EF_hand_dom"/>
</dbReference>
<dbReference type="OrthoDB" id="9451669at2759"/>
<dbReference type="PROSITE" id="PS50222">
    <property type="entry name" value="EF_HAND_2"/>
    <property type="match status" value="2"/>
</dbReference>
<evidence type="ECO:0000313" key="4">
    <source>
        <dbReference type="EMBL" id="KAJ7373343.1"/>
    </source>
</evidence>
<dbReference type="EMBL" id="MU826831">
    <property type="protein sequence ID" value="KAJ7373343.1"/>
    <property type="molecule type" value="Genomic_DNA"/>
</dbReference>
<feature type="compositionally biased region" description="Basic and acidic residues" evidence="2">
    <location>
        <begin position="52"/>
        <end position="68"/>
    </location>
</feature>
<dbReference type="AlphaFoldDB" id="A0A9W9Z434"/>
<dbReference type="PROSITE" id="PS00018">
    <property type="entry name" value="EF_HAND_1"/>
    <property type="match status" value="1"/>
</dbReference>
<feature type="region of interest" description="Disordered" evidence="2">
    <location>
        <begin position="1"/>
        <end position="116"/>
    </location>
</feature>
<comment type="caution">
    <text evidence="4">The sequence shown here is derived from an EMBL/GenBank/DDBJ whole genome shotgun (WGS) entry which is preliminary data.</text>
</comment>
<dbReference type="Proteomes" id="UP001163046">
    <property type="component" value="Unassembled WGS sequence"/>
</dbReference>